<dbReference type="AlphaFoldDB" id="A0A1H5T0G7"/>
<gene>
    <name evidence="2" type="ORF">SAMN05216334_103188</name>
</gene>
<dbReference type="EMBL" id="FNUX01000003">
    <property type="protein sequence ID" value="SEF56280.1"/>
    <property type="molecule type" value="Genomic_DNA"/>
</dbReference>
<proteinExistence type="predicted"/>
<evidence type="ECO:0000313" key="2">
    <source>
        <dbReference type="EMBL" id="SEF56280.1"/>
    </source>
</evidence>
<keyword evidence="1" id="KW-0472">Membrane</keyword>
<accession>A0A1H5T0G7</accession>
<feature type="transmembrane region" description="Helical" evidence="1">
    <location>
        <begin position="31"/>
        <end position="49"/>
    </location>
</feature>
<sequence>MYVVESEDGKTGADMCQHQSRYSATLYLGDLFYALALFLVLGISVFNILDING</sequence>
<evidence type="ECO:0000313" key="3">
    <source>
        <dbReference type="Proteomes" id="UP000236753"/>
    </source>
</evidence>
<keyword evidence="1" id="KW-0812">Transmembrane</keyword>
<organism evidence="2 3">
    <name type="scientific">Nitrosomonas ureae</name>
    <dbReference type="NCBI Taxonomy" id="44577"/>
    <lineage>
        <taxon>Bacteria</taxon>
        <taxon>Pseudomonadati</taxon>
        <taxon>Pseudomonadota</taxon>
        <taxon>Betaproteobacteria</taxon>
        <taxon>Nitrosomonadales</taxon>
        <taxon>Nitrosomonadaceae</taxon>
        <taxon>Nitrosomonas</taxon>
    </lineage>
</organism>
<name>A0A1H5T0G7_9PROT</name>
<keyword evidence="1" id="KW-1133">Transmembrane helix</keyword>
<evidence type="ECO:0000256" key="1">
    <source>
        <dbReference type="SAM" id="Phobius"/>
    </source>
</evidence>
<dbReference type="Proteomes" id="UP000236753">
    <property type="component" value="Unassembled WGS sequence"/>
</dbReference>
<protein>
    <submittedName>
        <fullName evidence="2">Uncharacterized protein</fullName>
    </submittedName>
</protein>
<reference evidence="2 3" key="1">
    <citation type="submission" date="2016-10" db="EMBL/GenBank/DDBJ databases">
        <authorList>
            <person name="de Groot N.N."/>
        </authorList>
    </citation>
    <scope>NUCLEOTIDE SEQUENCE [LARGE SCALE GENOMIC DNA]</scope>
    <source>
        <strain evidence="2 3">Nm13</strain>
    </source>
</reference>